<keyword evidence="6 9" id="KW-0812">Transmembrane</keyword>
<dbReference type="Pfam" id="PF02366">
    <property type="entry name" value="PMT"/>
    <property type="match status" value="1"/>
</dbReference>
<dbReference type="OrthoDB" id="292747at2759"/>
<evidence type="ECO:0000259" key="10">
    <source>
        <dbReference type="Pfam" id="PF02366"/>
    </source>
</evidence>
<evidence type="ECO:0000256" key="4">
    <source>
        <dbReference type="ARBA" id="ARBA00022676"/>
    </source>
</evidence>
<dbReference type="PANTHER" id="PTHR10050">
    <property type="entry name" value="DOLICHYL-PHOSPHATE-MANNOSE--PROTEIN MANNOSYLTRANSFERASE"/>
    <property type="match status" value="1"/>
</dbReference>
<evidence type="ECO:0000256" key="9">
    <source>
        <dbReference type="SAM" id="Phobius"/>
    </source>
</evidence>
<dbReference type="UniPathway" id="UPA00378"/>
<dbReference type="AlphaFoldDB" id="A0A8H7VIS5"/>
<organism evidence="11 12">
    <name type="scientific">Circinella minor</name>
    <dbReference type="NCBI Taxonomy" id="1195481"/>
    <lineage>
        <taxon>Eukaryota</taxon>
        <taxon>Fungi</taxon>
        <taxon>Fungi incertae sedis</taxon>
        <taxon>Mucoromycota</taxon>
        <taxon>Mucoromycotina</taxon>
        <taxon>Mucoromycetes</taxon>
        <taxon>Mucorales</taxon>
        <taxon>Lichtheimiaceae</taxon>
        <taxon>Circinella</taxon>
    </lineage>
</organism>
<feature type="transmembrane region" description="Helical" evidence="9">
    <location>
        <begin position="7"/>
        <end position="28"/>
    </location>
</feature>
<evidence type="ECO:0000256" key="1">
    <source>
        <dbReference type="ARBA" id="ARBA00004127"/>
    </source>
</evidence>
<evidence type="ECO:0000256" key="7">
    <source>
        <dbReference type="ARBA" id="ARBA00022989"/>
    </source>
</evidence>
<dbReference type="EMBL" id="JAEPRB010000092">
    <property type="protein sequence ID" value="KAG2222095.1"/>
    <property type="molecule type" value="Genomic_DNA"/>
</dbReference>
<keyword evidence="12" id="KW-1185">Reference proteome</keyword>
<dbReference type="InterPro" id="IPR003342">
    <property type="entry name" value="ArnT-like_N"/>
</dbReference>
<comment type="subcellular location">
    <subcellularLocation>
        <location evidence="1">Endomembrane system</location>
        <topology evidence="1">Multi-pass membrane protein</topology>
    </subcellularLocation>
</comment>
<evidence type="ECO:0000256" key="2">
    <source>
        <dbReference type="ARBA" id="ARBA00004922"/>
    </source>
</evidence>
<gene>
    <name evidence="11" type="ORF">INT45_007981</name>
</gene>
<dbReference type="InterPro" id="IPR027005">
    <property type="entry name" value="PMT-like"/>
</dbReference>
<accession>A0A8H7VIS5</accession>
<protein>
    <recommendedName>
        <fullName evidence="10">ArnT-like N-terminal domain-containing protein</fullName>
    </recommendedName>
</protein>
<comment type="caution">
    <text evidence="11">The sequence shown here is derived from an EMBL/GenBank/DDBJ whole genome shotgun (WGS) entry which is preliminary data.</text>
</comment>
<keyword evidence="7 9" id="KW-1133">Transmembrane helix</keyword>
<name>A0A8H7VIS5_9FUNG</name>
<keyword evidence="5" id="KW-0808">Transferase</keyword>
<evidence type="ECO:0000256" key="6">
    <source>
        <dbReference type="ARBA" id="ARBA00022692"/>
    </source>
</evidence>
<proteinExistence type="inferred from homology"/>
<comment type="similarity">
    <text evidence="3">Belongs to the glycosyltransferase 39 family.</text>
</comment>
<reference evidence="11 12" key="1">
    <citation type="submission" date="2020-12" db="EMBL/GenBank/DDBJ databases">
        <title>Metabolic potential, ecology and presence of endohyphal bacteria is reflected in genomic diversity of Mucoromycotina.</title>
        <authorList>
            <person name="Muszewska A."/>
            <person name="Okrasinska A."/>
            <person name="Steczkiewicz K."/>
            <person name="Drgas O."/>
            <person name="Orlowska M."/>
            <person name="Perlinska-Lenart U."/>
            <person name="Aleksandrzak-Piekarczyk T."/>
            <person name="Szatraj K."/>
            <person name="Zielenkiewicz U."/>
            <person name="Pilsyk S."/>
            <person name="Malc E."/>
            <person name="Mieczkowski P."/>
            <person name="Kruszewska J.S."/>
            <person name="Biernat P."/>
            <person name="Pawlowska J."/>
        </authorList>
    </citation>
    <scope>NUCLEOTIDE SEQUENCE [LARGE SCALE GENOMIC DNA]</scope>
    <source>
        <strain evidence="11 12">CBS 142.35</strain>
    </source>
</reference>
<sequence length="88" mass="9635">MSKKFFIGAYPPLAGLFYTAFAWYFGYSGDEQIYYAGQVPSTFPLQELRIVSAIMGAFLVPIVYLTVRLLGHGRSTATTAAGLLIFGN</sequence>
<dbReference type="GO" id="GO:0000030">
    <property type="term" value="F:mannosyltransferase activity"/>
    <property type="evidence" value="ECO:0007669"/>
    <property type="project" value="InterPro"/>
</dbReference>
<evidence type="ECO:0000256" key="3">
    <source>
        <dbReference type="ARBA" id="ARBA00007222"/>
    </source>
</evidence>
<evidence type="ECO:0000256" key="5">
    <source>
        <dbReference type="ARBA" id="ARBA00022679"/>
    </source>
</evidence>
<dbReference type="GO" id="GO:0016020">
    <property type="term" value="C:membrane"/>
    <property type="evidence" value="ECO:0007669"/>
    <property type="project" value="InterPro"/>
</dbReference>
<dbReference type="Proteomes" id="UP000646827">
    <property type="component" value="Unassembled WGS sequence"/>
</dbReference>
<keyword evidence="8 9" id="KW-0472">Membrane</keyword>
<evidence type="ECO:0000313" key="11">
    <source>
        <dbReference type="EMBL" id="KAG2222095.1"/>
    </source>
</evidence>
<evidence type="ECO:0000313" key="12">
    <source>
        <dbReference type="Proteomes" id="UP000646827"/>
    </source>
</evidence>
<comment type="pathway">
    <text evidence="2">Protein modification; protein glycosylation.</text>
</comment>
<feature type="transmembrane region" description="Helical" evidence="9">
    <location>
        <begin position="48"/>
        <end position="67"/>
    </location>
</feature>
<feature type="domain" description="ArnT-like N-terminal" evidence="10">
    <location>
        <begin position="2"/>
        <end position="87"/>
    </location>
</feature>
<keyword evidence="4" id="KW-0328">Glycosyltransferase</keyword>
<evidence type="ECO:0000256" key="8">
    <source>
        <dbReference type="ARBA" id="ARBA00023136"/>
    </source>
</evidence>
<dbReference type="GO" id="GO:0012505">
    <property type="term" value="C:endomembrane system"/>
    <property type="evidence" value="ECO:0007669"/>
    <property type="project" value="UniProtKB-SubCell"/>
</dbReference>
<dbReference type="GO" id="GO:0006493">
    <property type="term" value="P:protein O-linked glycosylation"/>
    <property type="evidence" value="ECO:0007669"/>
    <property type="project" value="InterPro"/>
</dbReference>